<accession>A0ABW3H2J4</accession>
<dbReference type="Pfam" id="PF07537">
    <property type="entry name" value="CamS"/>
    <property type="match status" value="1"/>
</dbReference>
<dbReference type="PROSITE" id="PS51257">
    <property type="entry name" value="PROKAR_LIPOPROTEIN"/>
    <property type="match status" value="1"/>
</dbReference>
<keyword evidence="1" id="KW-0732">Signal</keyword>
<dbReference type="Gene3D" id="3.10.570.10">
    <property type="entry name" value="sex pheromone staph- cam373 precursor domain"/>
    <property type="match status" value="1"/>
</dbReference>
<keyword evidence="3" id="KW-1185">Reference proteome</keyword>
<gene>
    <name evidence="2" type="ORF">ACFQ0V_12345</name>
</gene>
<dbReference type="CDD" id="cd13440">
    <property type="entry name" value="CamS_repeat_2"/>
    <property type="match status" value="1"/>
</dbReference>
<dbReference type="RefSeq" id="WP_381014087.1">
    <property type="nucleotide sequence ID" value="NZ_JBHTJF010000042.1"/>
</dbReference>
<sequence length="372" mass="42235">MNKNVKRLLAVSSMTLLLAGCIPSLSQEDSLTQETEESQEEVVMIPEVQLKESYYRTLLPFKKSPVQGLVVNNIYTKYDMKEAEEGLLRLSSQYYSTDDHFYQEGQYLSEDTVKQWLQRVSADEKGLNPASSNTGRDEQNPLFLAHIMEQNFLKRTSDDKVVVEGITIGLALNSVYYNLEGKEFPLGDAQVKAEGEKIANEIVKRMREELEIQNLPIVVGLFKQQPRNAIVPGTYFAVGKADKGKTSIGNWTAIQEEYVLLPTDNTVEKYRDVNMKFKNFKQEVDEYFPSFVNVVGKAFYKDGDMQQLTIRMPIQFFGTSELIGFTQHVTGLVQKHFSSTNVEVNITSTNGPEALIVKPAQSDEPFVHIYDY</sequence>
<evidence type="ECO:0000313" key="3">
    <source>
        <dbReference type="Proteomes" id="UP001596976"/>
    </source>
</evidence>
<organism evidence="2 3">
    <name type="scientific">Savagea faecisuis</name>
    <dbReference type="NCBI Taxonomy" id="1274803"/>
    <lineage>
        <taxon>Bacteria</taxon>
        <taxon>Bacillati</taxon>
        <taxon>Bacillota</taxon>
        <taxon>Bacilli</taxon>
        <taxon>Bacillales</taxon>
        <taxon>Caryophanaceae</taxon>
        <taxon>Savagea</taxon>
    </lineage>
</organism>
<proteinExistence type="predicted"/>
<name>A0ABW3H2J4_9BACL</name>
<dbReference type="PIRSF" id="PIRSF012509">
    <property type="entry name" value="CamS"/>
    <property type="match status" value="1"/>
</dbReference>
<comment type="caution">
    <text evidence="2">The sequence shown here is derived from an EMBL/GenBank/DDBJ whole genome shotgun (WGS) entry which is preliminary data.</text>
</comment>
<protein>
    <submittedName>
        <fullName evidence="2">CamS family sex pheromone protein</fullName>
    </submittedName>
</protein>
<dbReference type="InterPro" id="IPR011426">
    <property type="entry name" value="CamS"/>
</dbReference>
<evidence type="ECO:0000313" key="2">
    <source>
        <dbReference type="EMBL" id="MFD0944535.1"/>
    </source>
</evidence>
<dbReference type="Proteomes" id="UP001596976">
    <property type="component" value="Unassembled WGS sequence"/>
</dbReference>
<dbReference type="CDD" id="cd13441">
    <property type="entry name" value="CamS_repeat_1"/>
    <property type="match status" value="1"/>
</dbReference>
<evidence type="ECO:0000256" key="1">
    <source>
        <dbReference type="SAM" id="SignalP"/>
    </source>
</evidence>
<reference evidence="3" key="1">
    <citation type="journal article" date="2019" name="Int. J. Syst. Evol. Microbiol.">
        <title>The Global Catalogue of Microorganisms (GCM) 10K type strain sequencing project: providing services to taxonomists for standard genome sequencing and annotation.</title>
        <authorList>
            <consortium name="The Broad Institute Genomics Platform"/>
            <consortium name="The Broad Institute Genome Sequencing Center for Infectious Disease"/>
            <person name="Wu L."/>
            <person name="Ma J."/>
        </authorList>
    </citation>
    <scope>NUCLEOTIDE SEQUENCE [LARGE SCALE GENOMIC DNA]</scope>
    <source>
        <strain evidence="3">CCUG 63563</strain>
    </source>
</reference>
<feature type="signal peptide" evidence="1">
    <location>
        <begin position="1"/>
        <end position="26"/>
    </location>
</feature>
<dbReference type="EMBL" id="JBHTJF010000042">
    <property type="protein sequence ID" value="MFD0944535.1"/>
    <property type="molecule type" value="Genomic_DNA"/>
</dbReference>
<feature type="chain" id="PRO_5046282093" evidence="1">
    <location>
        <begin position="27"/>
        <end position="372"/>
    </location>
</feature>